<protein>
    <submittedName>
        <fullName evidence="3">DNA protecting protein DprA</fullName>
    </submittedName>
</protein>
<dbReference type="PANTHER" id="PTHR43022">
    <property type="entry name" value="PROTEIN SMF"/>
    <property type="match status" value="1"/>
</dbReference>
<dbReference type="NCBIfam" id="TIGR00732">
    <property type="entry name" value="dprA"/>
    <property type="match status" value="1"/>
</dbReference>
<evidence type="ECO:0000259" key="2">
    <source>
        <dbReference type="Pfam" id="PF02481"/>
    </source>
</evidence>
<dbReference type="SUPFAM" id="SSF46785">
    <property type="entry name" value="Winged helix' DNA-binding domain"/>
    <property type="match status" value="1"/>
</dbReference>
<dbReference type="AlphaFoldDB" id="A0A173UW30"/>
<dbReference type="Pfam" id="PF02481">
    <property type="entry name" value="DNA_processg_A"/>
    <property type="match status" value="1"/>
</dbReference>
<dbReference type="STRING" id="166486.ERS852572_02367"/>
<dbReference type="SUPFAM" id="SSF47781">
    <property type="entry name" value="RuvA domain 2-like"/>
    <property type="match status" value="1"/>
</dbReference>
<dbReference type="Proteomes" id="UP000095350">
    <property type="component" value="Unassembled WGS sequence"/>
</dbReference>
<accession>A0A173UW30</accession>
<organism evidence="3 4">
    <name type="scientific">Roseburia intestinalis</name>
    <dbReference type="NCBI Taxonomy" id="166486"/>
    <lineage>
        <taxon>Bacteria</taxon>
        <taxon>Bacillati</taxon>
        <taxon>Bacillota</taxon>
        <taxon>Clostridia</taxon>
        <taxon>Lachnospirales</taxon>
        <taxon>Lachnospiraceae</taxon>
        <taxon>Roseburia</taxon>
    </lineage>
</organism>
<proteinExistence type="inferred from homology"/>
<dbReference type="InterPro" id="IPR036390">
    <property type="entry name" value="WH_DNA-bd_sf"/>
</dbReference>
<dbReference type="PaxDb" id="166486-ERS852572_02367"/>
<dbReference type="SUPFAM" id="SSF102405">
    <property type="entry name" value="MCP/YpsA-like"/>
    <property type="match status" value="1"/>
</dbReference>
<dbReference type="OrthoDB" id="9785707at2"/>
<comment type="similarity">
    <text evidence="1">Belongs to the DprA/Smf family.</text>
</comment>
<evidence type="ECO:0000313" key="3">
    <source>
        <dbReference type="EMBL" id="CUN19251.1"/>
    </source>
</evidence>
<reference evidence="3 4" key="1">
    <citation type="submission" date="2015-09" db="EMBL/GenBank/DDBJ databases">
        <authorList>
            <consortium name="Pathogen Informatics"/>
        </authorList>
    </citation>
    <scope>NUCLEOTIDE SEQUENCE [LARGE SCALE GENOMIC DNA]</scope>
    <source>
        <strain evidence="3 4">2789STDY5834960</strain>
    </source>
</reference>
<name>A0A173UW30_9FIRM</name>
<sequence>MINYAYWLSNIPGIGIRTRNRLIGAAGSAREVYGLTEKQLLLIPGVEEKHAAGIMESKKRDYDTEYESMAERGIFFLSREEQLFPQRLTAIPDAPYSLYVKGTIPQEWNNKTVAIVGARRCSAYGRSVAEKIAGRLAASGAWVISGMAAGVDGSGHTGALRKNGYTCAVLGCGVDICYPKSNSRIYQEILEKNGAIISEYPPGTNPSAPLFPARNRIIAGLADVVVIVEAKIKSGSLITADYALEQGKDIYAVPGRMYDALSEGCNNLIRQGAGIISDVDEFLKELELQGEINTGEDNLKNLLLEKDERLVYSCLSLRPKNVGELLKKTGISVPEMMDILARLLQKGFITETVKNYYIRKI</sequence>
<dbReference type="InterPro" id="IPR057666">
    <property type="entry name" value="DrpA_SLOG"/>
</dbReference>
<feature type="domain" description="Smf/DprA SLOG" evidence="2">
    <location>
        <begin position="77"/>
        <end position="286"/>
    </location>
</feature>
<dbReference type="RefSeq" id="WP_082425116.1">
    <property type="nucleotide sequence ID" value="NZ_CABIYH010000017.1"/>
</dbReference>
<dbReference type="Gene3D" id="3.40.50.450">
    <property type="match status" value="1"/>
</dbReference>
<dbReference type="GO" id="GO:0009294">
    <property type="term" value="P:DNA-mediated transformation"/>
    <property type="evidence" value="ECO:0007669"/>
    <property type="project" value="InterPro"/>
</dbReference>
<evidence type="ECO:0000256" key="1">
    <source>
        <dbReference type="ARBA" id="ARBA00006525"/>
    </source>
</evidence>
<dbReference type="PANTHER" id="PTHR43022:SF1">
    <property type="entry name" value="PROTEIN SMF"/>
    <property type="match status" value="1"/>
</dbReference>
<dbReference type="InterPro" id="IPR003488">
    <property type="entry name" value="DprA"/>
</dbReference>
<dbReference type="InterPro" id="IPR036388">
    <property type="entry name" value="WH-like_DNA-bd_sf"/>
</dbReference>
<dbReference type="EMBL" id="CYXZ01000017">
    <property type="protein sequence ID" value="CUN19251.1"/>
    <property type="molecule type" value="Genomic_DNA"/>
</dbReference>
<dbReference type="Gene3D" id="1.10.10.10">
    <property type="entry name" value="Winged helix-like DNA-binding domain superfamily/Winged helix DNA-binding domain"/>
    <property type="match status" value="1"/>
</dbReference>
<gene>
    <name evidence="3" type="primary">smf</name>
    <name evidence="3" type="ORF">ERS852572_02367</name>
</gene>
<evidence type="ECO:0000313" key="4">
    <source>
        <dbReference type="Proteomes" id="UP000095350"/>
    </source>
</evidence>
<dbReference type="InterPro" id="IPR010994">
    <property type="entry name" value="RuvA_2-like"/>
</dbReference>